<feature type="domain" description="Glycosyltransferase RgtA/B/C/D-like" evidence="9">
    <location>
        <begin position="73"/>
        <end position="232"/>
    </location>
</feature>
<keyword evidence="7 8" id="KW-0472">Membrane</keyword>
<dbReference type="InterPro" id="IPR050297">
    <property type="entry name" value="LipidA_mod_glycosyltrf_83"/>
</dbReference>
<dbReference type="AlphaFoldDB" id="A0A8J7F6L5"/>
<feature type="transmembrane region" description="Helical" evidence="8">
    <location>
        <begin position="185"/>
        <end position="205"/>
    </location>
</feature>
<proteinExistence type="predicted"/>
<evidence type="ECO:0000256" key="8">
    <source>
        <dbReference type="SAM" id="Phobius"/>
    </source>
</evidence>
<feature type="transmembrane region" description="Helical" evidence="8">
    <location>
        <begin position="12"/>
        <end position="37"/>
    </location>
</feature>
<evidence type="ECO:0000313" key="11">
    <source>
        <dbReference type="Proteomes" id="UP000620559"/>
    </source>
</evidence>
<evidence type="ECO:0000256" key="3">
    <source>
        <dbReference type="ARBA" id="ARBA00022676"/>
    </source>
</evidence>
<comment type="caution">
    <text evidence="10">The sequence shown here is derived from an EMBL/GenBank/DDBJ whole genome shotgun (WGS) entry which is preliminary data.</text>
</comment>
<sequence length="592" mass="67962">MLSKLKLSLIKLNFFIWIVCPYLSLLVWIVPLLLLGIGNHSLMAHDEGLYAWRSRLMYDSGDWINPWKNPHHKTPGFYWLLAVSYSLFGINEVSVRLPNMILGILSVFMVYEIGKILLTKKVAWLAAAILSVEFLWLQYSRLGTPDVPLVFLVLLGIFSLLKAELNFKHRYIWGLIAGSSFGLGFLLRSFMIFPPIIALLPYLILQHRRHHHLGNPMLCLGFFFGLLPTIIWLKLSSLRFGDDSFTQLINFVIQQGSSERENNNWIYYFWHIPILAFPWSFHGLLGAGLLIRDFLSKYNFKSTEETDTYNYKIWQSNNQNSEQDVCASRTLRERTTEKNFLILIGFPLILFIELSIFSTRLSHYSLSLYPFIALLAAVGLNWLGNIWNQEIKEIEIKNIPLFSSVRLSSTHILKTINYSFATLGILILLASIVVFLISDRDGEIRNYAIIGLVLGLSWLTLPLLWVARCRFSKNLISARYWIAAWLISAWLTLAVTGSFGFLSNYNPDFQAFLQQPEIAQILQNHPINFVDVDGKTGVLINFYTPKHGKRVNEISQITTSGYAWISEKQASIISQPHSIIGEVQNYQLIKLK</sequence>
<dbReference type="Pfam" id="PF13231">
    <property type="entry name" value="PMT_2"/>
    <property type="match status" value="1"/>
</dbReference>
<organism evidence="10 11">
    <name type="scientific">Plectonema cf. radiosum LEGE 06105</name>
    <dbReference type="NCBI Taxonomy" id="945769"/>
    <lineage>
        <taxon>Bacteria</taxon>
        <taxon>Bacillati</taxon>
        <taxon>Cyanobacteriota</taxon>
        <taxon>Cyanophyceae</taxon>
        <taxon>Oscillatoriophycideae</taxon>
        <taxon>Oscillatoriales</taxon>
        <taxon>Microcoleaceae</taxon>
        <taxon>Plectonema</taxon>
    </lineage>
</organism>
<dbReference type="RefSeq" id="WP_193924910.1">
    <property type="nucleotide sequence ID" value="NZ_JADEWL010000162.1"/>
</dbReference>
<protein>
    <submittedName>
        <fullName evidence="10">Glycosyltransferase family 39 protein</fullName>
    </submittedName>
</protein>
<dbReference type="GO" id="GO:0016763">
    <property type="term" value="F:pentosyltransferase activity"/>
    <property type="evidence" value="ECO:0007669"/>
    <property type="project" value="TreeGrafter"/>
</dbReference>
<evidence type="ECO:0000256" key="7">
    <source>
        <dbReference type="ARBA" id="ARBA00023136"/>
    </source>
</evidence>
<evidence type="ECO:0000256" key="2">
    <source>
        <dbReference type="ARBA" id="ARBA00022475"/>
    </source>
</evidence>
<accession>A0A8J7F6L5</accession>
<gene>
    <name evidence="10" type="ORF">IQ247_27560</name>
</gene>
<dbReference type="PANTHER" id="PTHR33908">
    <property type="entry name" value="MANNOSYLTRANSFERASE YKCB-RELATED"/>
    <property type="match status" value="1"/>
</dbReference>
<feature type="transmembrane region" description="Helical" evidence="8">
    <location>
        <begin position="416"/>
        <end position="438"/>
    </location>
</feature>
<keyword evidence="4" id="KW-0808">Transferase</keyword>
<keyword evidence="5 8" id="KW-0812">Transmembrane</keyword>
<feature type="transmembrane region" description="Helical" evidence="8">
    <location>
        <begin position="268"/>
        <end position="291"/>
    </location>
</feature>
<keyword evidence="6 8" id="KW-1133">Transmembrane helix</keyword>
<keyword evidence="11" id="KW-1185">Reference proteome</keyword>
<feature type="transmembrane region" description="Helical" evidence="8">
    <location>
        <begin position="100"/>
        <end position="117"/>
    </location>
</feature>
<evidence type="ECO:0000256" key="5">
    <source>
        <dbReference type="ARBA" id="ARBA00022692"/>
    </source>
</evidence>
<feature type="transmembrane region" description="Helical" evidence="8">
    <location>
        <begin position="444"/>
        <end position="466"/>
    </location>
</feature>
<feature type="transmembrane region" description="Helical" evidence="8">
    <location>
        <begin position="217"/>
        <end position="235"/>
    </location>
</feature>
<dbReference type="PANTHER" id="PTHR33908:SF11">
    <property type="entry name" value="MEMBRANE PROTEIN"/>
    <property type="match status" value="1"/>
</dbReference>
<reference evidence="10" key="1">
    <citation type="submission" date="2020-10" db="EMBL/GenBank/DDBJ databases">
        <authorList>
            <person name="Castelo-Branco R."/>
            <person name="Eusebio N."/>
            <person name="Adriana R."/>
            <person name="Vieira A."/>
            <person name="Brugerolle De Fraissinette N."/>
            <person name="Rezende De Castro R."/>
            <person name="Schneider M.P."/>
            <person name="Vasconcelos V."/>
            <person name="Leao P.N."/>
        </authorList>
    </citation>
    <scope>NUCLEOTIDE SEQUENCE</scope>
    <source>
        <strain evidence="10">LEGE 06105</strain>
    </source>
</reference>
<dbReference type="GO" id="GO:0009103">
    <property type="term" value="P:lipopolysaccharide biosynthetic process"/>
    <property type="evidence" value="ECO:0007669"/>
    <property type="project" value="UniProtKB-ARBA"/>
</dbReference>
<feature type="transmembrane region" description="Helical" evidence="8">
    <location>
        <begin position="478"/>
        <end position="502"/>
    </location>
</feature>
<evidence type="ECO:0000256" key="1">
    <source>
        <dbReference type="ARBA" id="ARBA00004651"/>
    </source>
</evidence>
<feature type="transmembrane region" description="Helical" evidence="8">
    <location>
        <begin position="147"/>
        <end position="165"/>
    </location>
</feature>
<evidence type="ECO:0000256" key="4">
    <source>
        <dbReference type="ARBA" id="ARBA00022679"/>
    </source>
</evidence>
<feature type="transmembrane region" description="Helical" evidence="8">
    <location>
        <begin position="339"/>
        <end position="358"/>
    </location>
</feature>
<dbReference type="GO" id="GO:0005886">
    <property type="term" value="C:plasma membrane"/>
    <property type="evidence" value="ECO:0007669"/>
    <property type="project" value="UniProtKB-SubCell"/>
</dbReference>
<evidence type="ECO:0000259" key="9">
    <source>
        <dbReference type="Pfam" id="PF13231"/>
    </source>
</evidence>
<comment type="subcellular location">
    <subcellularLocation>
        <location evidence="1">Cell membrane</location>
        <topology evidence="1">Multi-pass membrane protein</topology>
    </subcellularLocation>
</comment>
<dbReference type="EMBL" id="JADEWL010000162">
    <property type="protein sequence ID" value="MBE9216375.1"/>
    <property type="molecule type" value="Genomic_DNA"/>
</dbReference>
<keyword evidence="2" id="KW-1003">Cell membrane</keyword>
<keyword evidence="3" id="KW-0328">Glycosyltransferase</keyword>
<dbReference type="Proteomes" id="UP000620559">
    <property type="component" value="Unassembled WGS sequence"/>
</dbReference>
<feature type="transmembrane region" description="Helical" evidence="8">
    <location>
        <begin position="364"/>
        <end position="383"/>
    </location>
</feature>
<name>A0A8J7F6L5_9CYAN</name>
<evidence type="ECO:0000313" key="10">
    <source>
        <dbReference type="EMBL" id="MBE9216375.1"/>
    </source>
</evidence>
<evidence type="ECO:0000256" key="6">
    <source>
        <dbReference type="ARBA" id="ARBA00022989"/>
    </source>
</evidence>
<dbReference type="InterPro" id="IPR038731">
    <property type="entry name" value="RgtA/B/C-like"/>
</dbReference>